<dbReference type="PANTHER" id="PTHR30093">
    <property type="entry name" value="GENERAL SECRETION PATHWAY PROTEIN G"/>
    <property type="match status" value="1"/>
</dbReference>
<reference evidence="4" key="1">
    <citation type="submission" date="2019-02" db="EMBL/GenBank/DDBJ databases">
        <title>Deep-cultivation of Planctomycetes and their phenomic and genomic characterization uncovers novel biology.</title>
        <authorList>
            <person name="Wiegand S."/>
            <person name="Jogler M."/>
            <person name="Boedeker C."/>
            <person name="Pinto D."/>
            <person name="Vollmers J."/>
            <person name="Rivas-Marin E."/>
            <person name="Kohn T."/>
            <person name="Peeters S.H."/>
            <person name="Heuer A."/>
            <person name="Rast P."/>
            <person name="Oberbeckmann S."/>
            <person name="Bunk B."/>
            <person name="Jeske O."/>
            <person name="Meyerdierks A."/>
            <person name="Storesund J.E."/>
            <person name="Kallscheuer N."/>
            <person name="Luecker S."/>
            <person name="Lage O.M."/>
            <person name="Pohl T."/>
            <person name="Merkel B.J."/>
            <person name="Hornburger P."/>
            <person name="Mueller R.-W."/>
            <person name="Bruemmer F."/>
            <person name="Labrenz M."/>
            <person name="Spormann A.M."/>
            <person name="Op den Camp H."/>
            <person name="Overmann J."/>
            <person name="Amann R."/>
            <person name="Jetten M.S.M."/>
            <person name="Mascher T."/>
            <person name="Medema M.H."/>
            <person name="Devos D.P."/>
            <person name="Kaster A.-K."/>
            <person name="Ovreas L."/>
            <person name="Rohde M."/>
            <person name="Galperin M.Y."/>
            <person name="Jogler C."/>
        </authorList>
    </citation>
    <scope>NUCLEOTIDE SEQUENCE [LARGE SCALE GENOMIC DNA]</scope>
    <source>
        <strain evidence="4">Pan97</strain>
    </source>
</reference>
<dbReference type="InterPro" id="IPR045584">
    <property type="entry name" value="Pilin-like"/>
</dbReference>
<organism evidence="3 4">
    <name type="scientific">Bremerella volcania</name>
    <dbReference type="NCBI Taxonomy" id="2527984"/>
    <lineage>
        <taxon>Bacteria</taxon>
        <taxon>Pseudomonadati</taxon>
        <taxon>Planctomycetota</taxon>
        <taxon>Planctomycetia</taxon>
        <taxon>Pirellulales</taxon>
        <taxon>Pirellulaceae</taxon>
        <taxon>Bremerella</taxon>
    </lineage>
</organism>
<dbReference type="AlphaFoldDB" id="A0A518C6Z6"/>
<dbReference type="InterPro" id="IPR027558">
    <property type="entry name" value="Pre_pil_HX9DG_C"/>
</dbReference>
<dbReference type="Proteomes" id="UP000318626">
    <property type="component" value="Chromosome"/>
</dbReference>
<evidence type="ECO:0000259" key="2">
    <source>
        <dbReference type="Pfam" id="PF07596"/>
    </source>
</evidence>
<dbReference type="EMBL" id="CP036289">
    <property type="protein sequence ID" value="QDU74999.1"/>
    <property type="molecule type" value="Genomic_DNA"/>
</dbReference>
<name>A0A518C6Z6_9BACT</name>
<protein>
    <recommendedName>
        <fullName evidence="2">DUF1559 domain-containing protein</fullName>
    </recommendedName>
</protein>
<dbReference type="InterPro" id="IPR011453">
    <property type="entry name" value="DUF1559"/>
</dbReference>
<dbReference type="SUPFAM" id="SSF54523">
    <property type="entry name" value="Pili subunits"/>
    <property type="match status" value="1"/>
</dbReference>
<dbReference type="NCBIfam" id="TIGR02532">
    <property type="entry name" value="IV_pilin_GFxxxE"/>
    <property type="match status" value="1"/>
</dbReference>
<evidence type="ECO:0000256" key="1">
    <source>
        <dbReference type="SAM" id="Phobius"/>
    </source>
</evidence>
<dbReference type="InterPro" id="IPR012902">
    <property type="entry name" value="N_methyl_site"/>
</dbReference>
<sequence>MRHSPAAPARRAFTLVELLVVIAIIGVLIALLLPAVQQAREAARRMQCSNHLKQIGLAVHNYHDTYGSFPPGIIVNYNRAATWDVLTSPSAWNWSALILPFIEQQALHDGLGITQGVYADEAYQDATRLALMQTPISGYRCPSDTTDDLNGNLGWSMSKGANDVATMNYVAMAHFKRDGDSSKFASGADTQTGSFLVSRGLTFSDLTDGTSNILGIGERCNRLGSQHYRAAVWACSAATTHACDHRYDCMASTALSPNSNHPDNWRLNGNLSSNHPGGVMAMLMDASVRFIPETIDHDPLQDNNIDSVYEKLGARSDGQPVGEF</sequence>
<dbReference type="RefSeq" id="WP_144972039.1">
    <property type="nucleotide sequence ID" value="NZ_CP036289.1"/>
</dbReference>
<keyword evidence="1" id="KW-0812">Transmembrane</keyword>
<dbReference type="NCBIfam" id="TIGR04294">
    <property type="entry name" value="pre_pil_HX9DG"/>
    <property type="match status" value="1"/>
</dbReference>
<keyword evidence="1" id="KW-1133">Transmembrane helix</keyword>
<dbReference type="Pfam" id="PF07963">
    <property type="entry name" value="N_methyl"/>
    <property type="match status" value="1"/>
</dbReference>
<feature type="domain" description="DUF1559" evidence="2">
    <location>
        <begin position="37"/>
        <end position="297"/>
    </location>
</feature>
<keyword evidence="1" id="KW-0472">Membrane</keyword>
<proteinExistence type="predicted"/>
<dbReference type="Gene3D" id="3.30.700.10">
    <property type="entry name" value="Glycoprotein, Type 4 Pilin"/>
    <property type="match status" value="1"/>
</dbReference>
<evidence type="ECO:0000313" key="3">
    <source>
        <dbReference type="EMBL" id="QDU74999.1"/>
    </source>
</evidence>
<accession>A0A518C6Z6</accession>
<keyword evidence="4" id="KW-1185">Reference proteome</keyword>
<gene>
    <name evidence="3" type="ORF">Pan97_20190</name>
</gene>
<dbReference type="PANTHER" id="PTHR30093:SF2">
    <property type="entry name" value="TYPE II SECRETION SYSTEM PROTEIN H"/>
    <property type="match status" value="1"/>
</dbReference>
<dbReference type="KEGG" id="bvo:Pan97_20190"/>
<feature type="transmembrane region" description="Helical" evidence="1">
    <location>
        <begin position="12"/>
        <end position="36"/>
    </location>
</feature>
<evidence type="ECO:0000313" key="4">
    <source>
        <dbReference type="Proteomes" id="UP000318626"/>
    </source>
</evidence>
<dbReference type="Pfam" id="PF07596">
    <property type="entry name" value="SBP_bac_10"/>
    <property type="match status" value="1"/>
</dbReference>